<name>A0ABD2ZQX8_9GENT</name>
<organism evidence="1 2">
    <name type="scientific">Cinchona calisaya</name>
    <dbReference type="NCBI Taxonomy" id="153742"/>
    <lineage>
        <taxon>Eukaryota</taxon>
        <taxon>Viridiplantae</taxon>
        <taxon>Streptophyta</taxon>
        <taxon>Embryophyta</taxon>
        <taxon>Tracheophyta</taxon>
        <taxon>Spermatophyta</taxon>
        <taxon>Magnoliopsida</taxon>
        <taxon>eudicotyledons</taxon>
        <taxon>Gunneridae</taxon>
        <taxon>Pentapetalae</taxon>
        <taxon>asterids</taxon>
        <taxon>lamiids</taxon>
        <taxon>Gentianales</taxon>
        <taxon>Rubiaceae</taxon>
        <taxon>Cinchonoideae</taxon>
        <taxon>Cinchoneae</taxon>
        <taxon>Cinchona</taxon>
    </lineage>
</organism>
<evidence type="ECO:0008006" key="3">
    <source>
        <dbReference type="Google" id="ProtNLM"/>
    </source>
</evidence>
<proteinExistence type="predicted"/>
<dbReference type="Proteomes" id="UP001630127">
    <property type="component" value="Unassembled WGS sequence"/>
</dbReference>
<dbReference type="PANTHER" id="PTHR31973:SF187">
    <property type="entry name" value="MUTATOR TRANSPOSASE MUDRA PROTEIN"/>
    <property type="match status" value="1"/>
</dbReference>
<evidence type="ECO:0000313" key="1">
    <source>
        <dbReference type="EMBL" id="KAL3521840.1"/>
    </source>
</evidence>
<protein>
    <recommendedName>
        <fullName evidence="3">Transposase</fullName>
    </recommendedName>
</protein>
<dbReference type="PANTHER" id="PTHR31973">
    <property type="entry name" value="POLYPROTEIN, PUTATIVE-RELATED"/>
    <property type="match status" value="1"/>
</dbReference>
<keyword evidence="2" id="KW-1185">Reference proteome</keyword>
<accession>A0ABD2ZQX8</accession>
<dbReference type="AlphaFoldDB" id="A0ABD2ZQX8"/>
<comment type="caution">
    <text evidence="1">The sequence shown here is derived from an EMBL/GenBank/DDBJ whole genome shotgun (WGS) entry which is preliminary data.</text>
</comment>
<sequence>MQGLKLAYEEKIPQAYARYCCGHIYSNFQIQFPGLLLRNYFWEAAKSFDVIRHIEAMARIKAINVEDWKYLNKIPLSAWARLAFRAEIRCDQVTNNFTKSFSAWVWGA</sequence>
<reference evidence="1 2" key="1">
    <citation type="submission" date="2024-11" db="EMBL/GenBank/DDBJ databases">
        <title>A near-complete genome assembly of Cinchona calisaya.</title>
        <authorList>
            <person name="Lian D.C."/>
            <person name="Zhao X.W."/>
            <person name="Wei L."/>
        </authorList>
    </citation>
    <scope>NUCLEOTIDE SEQUENCE [LARGE SCALE GENOMIC DNA]</scope>
    <source>
        <tissue evidence="1">Nenye</tissue>
    </source>
</reference>
<dbReference type="EMBL" id="JBJUIK010000007">
    <property type="protein sequence ID" value="KAL3521840.1"/>
    <property type="molecule type" value="Genomic_DNA"/>
</dbReference>
<evidence type="ECO:0000313" key="2">
    <source>
        <dbReference type="Proteomes" id="UP001630127"/>
    </source>
</evidence>
<gene>
    <name evidence="1" type="ORF">ACH5RR_014674</name>
</gene>